<feature type="signal peptide" evidence="1">
    <location>
        <begin position="1"/>
        <end position="16"/>
    </location>
</feature>
<dbReference type="Pfam" id="PF14234">
    <property type="entry name" value="DUF4336"/>
    <property type="match status" value="1"/>
</dbReference>
<comment type="caution">
    <text evidence="2">The sequence shown here is derived from an EMBL/GenBank/DDBJ whole genome shotgun (WGS) entry which is preliminary data.</text>
</comment>
<gene>
    <name evidence="2" type="ORF">QTG54_009394</name>
</gene>
<proteinExistence type="predicted"/>
<dbReference type="PANTHER" id="PTHR33835">
    <property type="entry name" value="YALI0C07656P"/>
    <property type="match status" value="1"/>
</dbReference>
<protein>
    <submittedName>
        <fullName evidence="2">DUF4336 domain-containing protein</fullName>
    </submittedName>
</protein>
<evidence type="ECO:0000313" key="3">
    <source>
        <dbReference type="Proteomes" id="UP001224775"/>
    </source>
</evidence>
<keyword evidence="1" id="KW-0732">Signal</keyword>
<dbReference type="AlphaFoldDB" id="A0AAD9DBF2"/>
<keyword evidence="3" id="KW-1185">Reference proteome</keyword>
<feature type="chain" id="PRO_5041945897" evidence="1">
    <location>
        <begin position="17"/>
        <end position="495"/>
    </location>
</feature>
<dbReference type="PANTHER" id="PTHR33835:SF2">
    <property type="entry name" value="LYSINE-TRNA LIGASE"/>
    <property type="match status" value="1"/>
</dbReference>
<dbReference type="InterPro" id="IPR025638">
    <property type="entry name" value="DUF4336"/>
</dbReference>
<evidence type="ECO:0000256" key="1">
    <source>
        <dbReference type="SAM" id="SignalP"/>
    </source>
</evidence>
<dbReference type="EMBL" id="JATAAI010000017">
    <property type="protein sequence ID" value="KAK1739635.1"/>
    <property type="molecule type" value="Genomic_DNA"/>
</dbReference>
<name>A0AAD9DBF2_9STRA</name>
<evidence type="ECO:0000313" key="2">
    <source>
        <dbReference type="EMBL" id="KAK1739635.1"/>
    </source>
</evidence>
<dbReference type="Proteomes" id="UP001224775">
    <property type="component" value="Unassembled WGS sequence"/>
</dbReference>
<reference evidence="2" key="1">
    <citation type="submission" date="2023-06" db="EMBL/GenBank/DDBJ databases">
        <title>Survivors Of The Sea: Transcriptome response of Skeletonema marinoi to long-term dormancy.</title>
        <authorList>
            <person name="Pinder M.I.M."/>
            <person name="Kourtchenko O."/>
            <person name="Robertson E.K."/>
            <person name="Larsson T."/>
            <person name="Maumus F."/>
            <person name="Osuna-Cruz C.M."/>
            <person name="Vancaester E."/>
            <person name="Stenow R."/>
            <person name="Vandepoele K."/>
            <person name="Ploug H."/>
            <person name="Bruchert V."/>
            <person name="Godhe A."/>
            <person name="Topel M."/>
        </authorList>
    </citation>
    <scope>NUCLEOTIDE SEQUENCE</scope>
    <source>
        <strain evidence="2">R05AC</strain>
    </source>
</reference>
<sequence>MKTASSFIALSAAALGIVTEGFQSIPVASNIRTFTSSSSPLQSSTADNNNDALIKTEVSRRQTFELAFAAIGLTTTFAGTRENTPQDYGLWGILPVGPYKRKKTIMESIVDDTMWTFDQKFGILNVQVPLRMTVIKLPDGGLFVYDPIAATPELLGMMTELEKLHGPVKHIVLGSVAIEHKTYAGVFAQKFPTAQVWTQPGQYAFPSNLPIPFLGFPAGRTNVIPANAADAPADWKDFEFRTLGPLISKDGAFGETVFFHKPTKTLLVTDTVVEVTKEVPKIFEDDPKPLLYHARTTVTEVVEDTPEIRERGWRRVVLFGLFFTPGSLMIKDTNTALAERRPDINSDFAGIYPWDWVGDDIASFKALQGGLLVAPILQQLILNREPIEVLDFADEVAKWPIKRIIPAHLKNNLKYTGKDYRAAFSFLEAKGVKKGLPKPLDIDMKSLRDAEVGLLESGAVAKCPPLPGGKVSREEILKQTVYGCRADLCAPSSSP</sequence>
<organism evidence="2 3">
    <name type="scientific">Skeletonema marinoi</name>
    <dbReference type="NCBI Taxonomy" id="267567"/>
    <lineage>
        <taxon>Eukaryota</taxon>
        <taxon>Sar</taxon>
        <taxon>Stramenopiles</taxon>
        <taxon>Ochrophyta</taxon>
        <taxon>Bacillariophyta</taxon>
        <taxon>Coscinodiscophyceae</taxon>
        <taxon>Thalassiosirophycidae</taxon>
        <taxon>Thalassiosirales</taxon>
        <taxon>Skeletonemataceae</taxon>
        <taxon>Skeletonema</taxon>
        <taxon>Skeletonema marinoi-dohrnii complex</taxon>
    </lineage>
</organism>
<accession>A0AAD9DBF2</accession>